<dbReference type="AlphaFoldDB" id="A0A7V5PSD4"/>
<feature type="signal peptide" evidence="2">
    <location>
        <begin position="1"/>
        <end position="28"/>
    </location>
</feature>
<dbReference type="PROSITE" id="PS51257">
    <property type="entry name" value="PROKAR_LIPOPROTEIN"/>
    <property type="match status" value="1"/>
</dbReference>
<protein>
    <recommendedName>
        <fullName evidence="3">Fe/B12 periplasmic-binding domain-containing protein</fullName>
    </recommendedName>
</protein>
<dbReference type="InterPro" id="IPR002491">
    <property type="entry name" value="ABC_transptr_periplasmic_BD"/>
</dbReference>
<dbReference type="InterPro" id="IPR050902">
    <property type="entry name" value="ABC_Transporter_SBP"/>
</dbReference>
<dbReference type="Proteomes" id="UP000886124">
    <property type="component" value="Unassembled WGS sequence"/>
</dbReference>
<evidence type="ECO:0000259" key="3">
    <source>
        <dbReference type="PROSITE" id="PS50983"/>
    </source>
</evidence>
<dbReference type="InterPro" id="IPR054828">
    <property type="entry name" value="Vit_B12_bind_prot"/>
</dbReference>
<evidence type="ECO:0000256" key="2">
    <source>
        <dbReference type="SAM" id="SignalP"/>
    </source>
</evidence>
<name>A0A7V5PSD4_CALAY</name>
<dbReference type="PROSITE" id="PS50983">
    <property type="entry name" value="FE_B12_PBP"/>
    <property type="match status" value="1"/>
</dbReference>
<comment type="caution">
    <text evidence="4">The sequence shown here is derived from an EMBL/GenBank/DDBJ whole genome shotgun (WGS) entry which is preliminary data.</text>
</comment>
<evidence type="ECO:0000313" key="4">
    <source>
        <dbReference type="EMBL" id="HHJ53870.1"/>
    </source>
</evidence>
<keyword evidence="1 2" id="KW-0732">Signal</keyword>
<feature type="domain" description="Fe/B12 periplasmic-binding" evidence="3">
    <location>
        <begin position="31"/>
        <end position="293"/>
    </location>
</feature>
<dbReference type="NCBIfam" id="NF038402">
    <property type="entry name" value="TroA_like"/>
    <property type="match status" value="1"/>
</dbReference>
<feature type="chain" id="PRO_5030522341" description="Fe/B12 periplasmic-binding domain-containing protein" evidence="2">
    <location>
        <begin position="29"/>
        <end position="293"/>
    </location>
</feature>
<organism evidence="4">
    <name type="scientific">Caldithrix abyssi</name>
    <dbReference type="NCBI Taxonomy" id="187145"/>
    <lineage>
        <taxon>Bacteria</taxon>
        <taxon>Pseudomonadati</taxon>
        <taxon>Calditrichota</taxon>
        <taxon>Calditrichia</taxon>
        <taxon>Calditrichales</taxon>
        <taxon>Calditrichaceae</taxon>
        <taxon>Caldithrix</taxon>
    </lineage>
</organism>
<accession>A0A7V5PSD4</accession>
<proteinExistence type="predicted"/>
<dbReference type="EMBL" id="DROD01000745">
    <property type="protein sequence ID" value="HHJ53870.1"/>
    <property type="molecule type" value="Genomic_DNA"/>
</dbReference>
<gene>
    <name evidence="4" type="ORF">ENJ89_11790</name>
</gene>
<dbReference type="Gene3D" id="3.40.50.1980">
    <property type="entry name" value="Nitrogenase molybdenum iron protein domain"/>
    <property type="match status" value="2"/>
</dbReference>
<evidence type="ECO:0000256" key="1">
    <source>
        <dbReference type="ARBA" id="ARBA00022729"/>
    </source>
</evidence>
<sequence length="293" mass="33096">MTRLFLYLLLAAVLLFGCQTGSQKPAHAVQRVISLSPHITEVIYALGQQDKLAAVTDFCKYPPQAARKPKIGGLLNPNLERIITLRPDLLIGTPAHEELRQKLKAEGLPCLLIPNDRLSDVFTTIDTIGAVLNCRNRARQLVRQIKDSLNAYARLSAGKISEPIRAMLVIGRDAPELKNITVAGRETFLSEVWQLVGGQNAFADLPVKYATVNPEAIQTHNPDCIIEFKFGQKWDEKKDRENRKQWSKFAMLSAVQKKRIFVFTGDYTLIPGPRIFKLARDYSRIVKRFNMEK</sequence>
<dbReference type="SUPFAM" id="SSF53807">
    <property type="entry name" value="Helical backbone' metal receptor"/>
    <property type="match status" value="1"/>
</dbReference>
<dbReference type="PANTHER" id="PTHR30535:SF34">
    <property type="entry name" value="MOLYBDATE-BINDING PROTEIN MOLA"/>
    <property type="match status" value="1"/>
</dbReference>
<dbReference type="Pfam" id="PF01497">
    <property type="entry name" value="Peripla_BP_2"/>
    <property type="match status" value="1"/>
</dbReference>
<reference evidence="4" key="1">
    <citation type="journal article" date="2020" name="mSystems">
        <title>Genome- and Community-Level Interaction Insights into Carbon Utilization and Element Cycling Functions of Hydrothermarchaeota in Hydrothermal Sediment.</title>
        <authorList>
            <person name="Zhou Z."/>
            <person name="Liu Y."/>
            <person name="Xu W."/>
            <person name="Pan J."/>
            <person name="Luo Z.H."/>
            <person name="Li M."/>
        </authorList>
    </citation>
    <scope>NUCLEOTIDE SEQUENCE [LARGE SCALE GENOMIC DNA]</scope>
    <source>
        <strain evidence="4">HyVt-527</strain>
    </source>
</reference>
<dbReference type="PANTHER" id="PTHR30535">
    <property type="entry name" value="VITAMIN B12-BINDING PROTEIN"/>
    <property type="match status" value="1"/>
</dbReference>